<reference evidence="2 3" key="1">
    <citation type="submission" date="2020-06" db="EMBL/GenBank/DDBJ databases">
        <title>Actinokineospora xiongansis sp. nov., isolated from soil of Baiyangdian.</title>
        <authorList>
            <person name="Zhang X."/>
        </authorList>
    </citation>
    <scope>NUCLEOTIDE SEQUENCE [LARGE SCALE GENOMIC DNA]</scope>
    <source>
        <strain evidence="2 3">HBU206404</strain>
    </source>
</reference>
<evidence type="ECO:0000313" key="3">
    <source>
        <dbReference type="Proteomes" id="UP000734823"/>
    </source>
</evidence>
<feature type="region of interest" description="Disordered" evidence="1">
    <location>
        <begin position="91"/>
        <end position="115"/>
    </location>
</feature>
<dbReference type="Proteomes" id="UP000734823">
    <property type="component" value="Unassembled WGS sequence"/>
</dbReference>
<evidence type="ECO:0000256" key="1">
    <source>
        <dbReference type="SAM" id="MobiDB-lite"/>
    </source>
</evidence>
<dbReference type="EMBL" id="JABVED010000003">
    <property type="protein sequence ID" value="MBC6447036.1"/>
    <property type="molecule type" value="Genomic_DNA"/>
</dbReference>
<proteinExistence type="predicted"/>
<gene>
    <name evidence="2" type="ORF">GPZ80_07610</name>
</gene>
<dbReference type="RefSeq" id="WP_187219444.1">
    <property type="nucleotide sequence ID" value="NZ_JABVED010000003.1"/>
</dbReference>
<accession>A0ABR7L3S8</accession>
<name>A0ABR7L3S8_9PSEU</name>
<sequence>MANNLRLIGRLGLLAIARSVSSCRLGAKRGLVGLDQFVLSGHPLVGGRFLGDGLVDSRGLVADHRFVGYQRWGFLDDGLVHRLGDRRLRVHHREPKGRNRVHHREPKGRNRVRVD</sequence>
<evidence type="ECO:0008006" key="4">
    <source>
        <dbReference type="Google" id="ProtNLM"/>
    </source>
</evidence>
<comment type="caution">
    <text evidence="2">The sequence shown here is derived from an EMBL/GenBank/DDBJ whole genome shotgun (WGS) entry which is preliminary data.</text>
</comment>
<organism evidence="2 3">
    <name type="scientific">Actinokineospora xionganensis</name>
    <dbReference type="NCBI Taxonomy" id="2684470"/>
    <lineage>
        <taxon>Bacteria</taxon>
        <taxon>Bacillati</taxon>
        <taxon>Actinomycetota</taxon>
        <taxon>Actinomycetes</taxon>
        <taxon>Pseudonocardiales</taxon>
        <taxon>Pseudonocardiaceae</taxon>
        <taxon>Actinokineospora</taxon>
    </lineage>
</organism>
<protein>
    <recommendedName>
        <fullName evidence="4">Secreted protein</fullName>
    </recommendedName>
</protein>
<evidence type="ECO:0000313" key="2">
    <source>
        <dbReference type="EMBL" id="MBC6447036.1"/>
    </source>
</evidence>
<keyword evidence="3" id="KW-1185">Reference proteome</keyword>